<organism evidence="1 2">
    <name type="scientific">Lecanicillium saksenae</name>
    <dbReference type="NCBI Taxonomy" id="468837"/>
    <lineage>
        <taxon>Eukaryota</taxon>
        <taxon>Fungi</taxon>
        <taxon>Dikarya</taxon>
        <taxon>Ascomycota</taxon>
        <taxon>Pezizomycotina</taxon>
        <taxon>Sordariomycetes</taxon>
        <taxon>Hypocreomycetidae</taxon>
        <taxon>Hypocreales</taxon>
        <taxon>Cordycipitaceae</taxon>
        <taxon>Lecanicillium</taxon>
    </lineage>
</organism>
<keyword evidence="2" id="KW-1185">Reference proteome</keyword>
<proteinExistence type="predicted"/>
<evidence type="ECO:0000313" key="2">
    <source>
        <dbReference type="Proteomes" id="UP001148737"/>
    </source>
</evidence>
<accession>A0ACC1R2S3</accession>
<evidence type="ECO:0000313" key="1">
    <source>
        <dbReference type="EMBL" id="KAJ3496739.1"/>
    </source>
</evidence>
<name>A0ACC1R2S3_9HYPO</name>
<dbReference type="Proteomes" id="UP001148737">
    <property type="component" value="Unassembled WGS sequence"/>
</dbReference>
<dbReference type="EMBL" id="JANAKD010000165">
    <property type="protein sequence ID" value="KAJ3496739.1"/>
    <property type="molecule type" value="Genomic_DNA"/>
</dbReference>
<reference evidence="1" key="1">
    <citation type="submission" date="2022-07" db="EMBL/GenBank/DDBJ databases">
        <title>Genome Sequence of Lecanicillium saksenae.</title>
        <authorList>
            <person name="Buettner E."/>
        </authorList>
    </citation>
    <scope>NUCLEOTIDE SEQUENCE</scope>
    <source>
        <strain evidence="1">VT-O1</strain>
    </source>
</reference>
<gene>
    <name evidence="1" type="ORF">NLG97_g2432</name>
</gene>
<sequence>MIEFNGGGTPSLQQTATACAYSLAGFTFYALIVAVYNVYFHPLRKFPGPVLCRASSLLRYRHLFRGTSHLFIHDLHMQFGPVVRVAPNELSFISPEAWKDIHSPIDVSRNDGEFVKDPKFYSFMSADGGNLVTVDLLTHQSLRKEVASGFSERSIQSLEPIFQEYLDLLIRRLRDHSSNGATIDLRDWITYFSFDVIGKVALGSDFGCLEHSDYHPWVQAITTWTKEFMYIQMVAYHGFLWLIKFLMSVPFLQGRETHLNLTKTRLKSSLASKREEKILLDTYLNIKQPLDFRELHSNISLLLLAGSDTTATLLISFFALLSENPAAWDQVCKEYLQACINECMRVFPPNPVGAPRVTPKGGKMVADHWVPAGTIVSVAQWSAFRHPDNFADSDHFRPERFLKLGQYADDKFSVFQPFSYGHRNCLGRSFAYAEARLTLARLVYNFDFTLSPESSMWTTKQKAYVMWSKGKLQAVLNPIR</sequence>
<comment type="caution">
    <text evidence="1">The sequence shown here is derived from an EMBL/GenBank/DDBJ whole genome shotgun (WGS) entry which is preliminary data.</text>
</comment>
<protein>
    <submittedName>
        <fullName evidence="1">Uncharacterized protein</fullName>
    </submittedName>
</protein>